<evidence type="ECO:0000259" key="1">
    <source>
        <dbReference type="Pfam" id="PF05699"/>
    </source>
</evidence>
<dbReference type="InterPro" id="IPR012337">
    <property type="entry name" value="RNaseH-like_sf"/>
</dbReference>
<evidence type="ECO:0000313" key="2">
    <source>
        <dbReference type="EMBL" id="KAK1428070.1"/>
    </source>
</evidence>
<organism evidence="2 3">
    <name type="scientific">Tagetes erecta</name>
    <name type="common">African marigold</name>
    <dbReference type="NCBI Taxonomy" id="13708"/>
    <lineage>
        <taxon>Eukaryota</taxon>
        <taxon>Viridiplantae</taxon>
        <taxon>Streptophyta</taxon>
        <taxon>Embryophyta</taxon>
        <taxon>Tracheophyta</taxon>
        <taxon>Spermatophyta</taxon>
        <taxon>Magnoliopsida</taxon>
        <taxon>eudicotyledons</taxon>
        <taxon>Gunneridae</taxon>
        <taxon>Pentapetalae</taxon>
        <taxon>asterids</taxon>
        <taxon>campanulids</taxon>
        <taxon>Asterales</taxon>
        <taxon>Asteraceae</taxon>
        <taxon>Asteroideae</taxon>
        <taxon>Heliantheae alliance</taxon>
        <taxon>Tageteae</taxon>
        <taxon>Tagetes</taxon>
    </lineage>
</organism>
<dbReference type="Proteomes" id="UP001229421">
    <property type="component" value="Unassembled WGS sequence"/>
</dbReference>
<keyword evidence="3" id="KW-1185">Reference proteome</keyword>
<gene>
    <name evidence="2" type="ORF">QVD17_16897</name>
</gene>
<sequence length="112" mass="12567">MKDPKKNVLNVVRESVAKNIRVPLRVASSVDIVERIILTTLSADDIDSFDILAWWKEREAEFPVLSAMAHDLLSSQVSTVAFESAFLYLWRSNIFKEDPTFSGSGGDVHLSQ</sequence>
<feature type="domain" description="HAT C-terminal dimerisation" evidence="1">
    <location>
        <begin position="47"/>
        <end position="86"/>
    </location>
</feature>
<protein>
    <recommendedName>
        <fullName evidence="1">HAT C-terminal dimerisation domain-containing protein</fullName>
    </recommendedName>
</protein>
<dbReference type="AlphaFoldDB" id="A0AAD8NTV1"/>
<dbReference type="PANTHER" id="PTHR23272">
    <property type="entry name" value="BED FINGER-RELATED"/>
    <property type="match status" value="1"/>
</dbReference>
<dbReference type="GO" id="GO:0046983">
    <property type="term" value="F:protein dimerization activity"/>
    <property type="evidence" value="ECO:0007669"/>
    <property type="project" value="InterPro"/>
</dbReference>
<dbReference type="InterPro" id="IPR008906">
    <property type="entry name" value="HATC_C_dom"/>
</dbReference>
<accession>A0AAD8NTV1</accession>
<reference evidence="2" key="1">
    <citation type="journal article" date="2023" name="bioRxiv">
        <title>Improved chromosome-level genome assembly for marigold (Tagetes erecta).</title>
        <authorList>
            <person name="Jiang F."/>
            <person name="Yuan L."/>
            <person name="Wang S."/>
            <person name="Wang H."/>
            <person name="Xu D."/>
            <person name="Wang A."/>
            <person name="Fan W."/>
        </authorList>
    </citation>
    <scope>NUCLEOTIDE SEQUENCE</scope>
    <source>
        <strain evidence="2">WSJ</strain>
        <tissue evidence="2">Leaf</tissue>
    </source>
</reference>
<evidence type="ECO:0000313" key="3">
    <source>
        <dbReference type="Proteomes" id="UP001229421"/>
    </source>
</evidence>
<comment type="caution">
    <text evidence="2">The sequence shown here is derived from an EMBL/GenBank/DDBJ whole genome shotgun (WGS) entry which is preliminary data.</text>
</comment>
<proteinExistence type="predicted"/>
<dbReference type="EMBL" id="JAUHHV010000004">
    <property type="protein sequence ID" value="KAK1428070.1"/>
    <property type="molecule type" value="Genomic_DNA"/>
</dbReference>
<dbReference type="PANTHER" id="PTHR23272:SF184">
    <property type="entry name" value="OS03G0311250 PROTEIN"/>
    <property type="match status" value="1"/>
</dbReference>
<dbReference type="Pfam" id="PF05699">
    <property type="entry name" value="Dimer_Tnp_hAT"/>
    <property type="match status" value="1"/>
</dbReference>
<dbReference type="SUPFAM" id="SSF53098">
    <property type="entry name" value="Ribonuclease H-like"/>
    <property type="match status" value="1"/>
</dbReference>
<name>A0AAD8NTV1_TARER</name>